<accession>X6MQ29</accession>
<keyword evidence="2" id="KW-0677">Repeat</keyword>
<dbReference type="SUPFAM" id="SSF50965">
    <property type="entry name" value="Galactose oxidase, central domain"/>
    <property type="match status" value="1"/>
</dbReference>
<dbReference type="Gene3D" id="2.120.10.80">
    <property type="entry name" value="Kelch-type beta propeller"/>
    <property type="match status" value="1"/>
</dbReference>
<feature type="repeat" description="WD" evidence="3">
    <location>
        <begin position="411"/>
        <end position="452"/>
    </location>
</feature>
<comment type="caution">
    <text evidence="4">The sequence shown here is derived from an EMBL/GenBank/DDBJ whole genome shotgun (WGS) entry which is preliminary data.</text>
</comment>
<dbReference type="InterPro" id="IPR019775">
    <property type="entry name" value="WD40_repeat_CS"/>
</dbReference>
<organism evidence="4 5">
    <name type="scientific">Reticulomyxa filosa</name>
    <dbReference type="NCBI Taxonomy" id="46433"/>
    <lineage>
        <taxon>Eukaryota</taxon>
        <taxon>Sar</taxon>
        <taxon>Rhizaria</taxon>
        <taxon>Retaria</taxon>
        <taxon>Foraminifera</taxon>
        <taxon>Monothalamids</taxon>
        <taxon>Reticulomyxidae</taxon>
        <taxon>Reticulomyxa</taxon>
    </lineage>
</organism>
<dbReference type="PANTHER" id="PTHR19848">
    <property type="entry name" value="WD40 REPEAT PROTEIN"/>
    <property type="match status" value="1"/>
</dbReference>
<evidence type="ECO:0000256" key="1">
    <source>
        <dbReference type="ARBA" id="ARBA00022574"/>
    </source>
</evidence>
<dbReference type="CDD" id="cd00200">
    <property type="entry name" value="WD40"/>
    <property type="match status" value="1"/>
</dbReference>
<dbReference type="InterPro" id="IPR015915">
    <property type="entry name" value="Kelch-typ_b-propeller"/>
</dbReference>
<evidence type="ECO:0000256" key="3">
    <source>
        <dbReference type="PROSITE-ProRule" id="PRU00221"/>
    </source>
</evidence>
<dbReference type="AlphaFoldDB" id="X6MQ29"/>
<dbReference type="EMBL" id="ASPP01019380">
    <property type="protein sequence ID" value="ETO15205.1"/>
    <property type="molecule type" value="Genomic_DNA"/>
</dbReference>
<dbReference type="Gene3D" id="2.130.10.10">
    <property type="entry name" value="YVTN repeat-like/Quinoprotein amine dehydrogenase"/>
    <property type="match status" value="2"/>
</dbReference>
<dbReference type="PRINTS" id="PR00320">
    <property type="entry name" value="GPROTEINBRPT"/>
</dbReference>
<reference evidence="4 5" key="1">
    <citation type="journal article" date="2013" name="Curr. Biol.">
        <title>The Genome of the Foraminiferan Reticulomyxa filosa.</title>
        <authorList>
            <person name="Glockner G."/>
            <person name="Hulsmann N."/>
            <person name="Schleicher M."/>
            <person name="Noegel A.A."/>
            <person name="Eichinger L."/>
            <person name="Gallinger C."/>
            <person name="Pawlowski J."/>
            <person name="Sierra R."/>
            <person name="Euteneuer U."/>
            <person name="Pillet L."/>
            <person name="Moustafa A."/>
            <person name="Platzer M."/>
            <person name="Groth M."/>
            <person name="Szafranski K."/>
            <person name="Schliwa M."/>
        </authorList>
    </citation>
    <scope>NUCLEOTIDE SEQUENCE [LARGE SCALE GENOMIC DNA]</scope>
</reference>
<dbReference type="InterPro" id="IPR011043">
    <property type="entry name" value="Gal_Oxase/kelch_b-propeller"/>
</dbReference>
<dbReference type="SUPFAM" id="SSF50978">
    <property type="entry name" value="WD40 repeat-like"/>
    <property type="match status" value="1"/>
</dbReference>
<gene>
    <name evidence="4" type="ORF">RFI_22159</name>
</gene>
<sequence>MKKEHTGQNSSSLFETLPTLPFSFRTAQSVSHKDEIIICGDNNGCYSYHTLKNQYKLICPYPKEVKLNGHCVVKIVHKDNKNVNEVTLLSFGGQGSDEKKYTLIMKYISVWNNNGKITSKDYNKWIPFRDNKNNEISIGKHDDNYMGVRAIIGGKNNNLLFITYWPWYIDVFNLNTCQYIKSDNLPTNCCAIQYHAFVTKTKGEKEDNNICEMLLFYKNIGLNITYDENSNIFCYQNIRVCTSLRAIILYSYVYANDSILFFGGKDDSGTLKEIYKYFVINNKWMKFEHALPIPLSGACAILNENNTKIYIFGGKNPFQTKVKKWMKKETKRERQWIDDENERRELEEINVELQVMKEGSDMKKLKRMKEMEIIIGHWVRSLSIDLGWIHEFNIVISRYLMRKYFKQLRILQGHSDIVSGVKFSHDGTKIVSTSVDGTVRIWDVMSRKQIGIWGKQSKWTNHAKFSPHDDMIVFIANPNLIILLDVQSCAEINKFEGPDNMLGIQFLPNGKNIVLSSCDTTIRIWDIKSGQEIKKLETHTRLEGHFQISFDGQQLISALYDYTIGIWNLQSGEMIHKLKGHCSYINNIQLSPDCRFIVSCSGDKTIRIWDIISGLEVQKFDEQCYKIGNVQFFPDGNTIFFSLTDKNIQLFDVKLGIGIQTIENLKYVVAADISSNGNNIVSSSYDRIIELWGLL</sequence>
<dbReference type="InterPro" id="IPR036322">
    <property type="entry name" value="WD40_repeat_dom_sf"/>
</dbReference>
<evidence type="ECO:0000313" key="5">
    <source>
        <dbReference type="Proteomes" id="UP000023152"/>
    </source>
</evidence>
<feature type="repeat" description="WD" evidence="3">
    <location>
        <begin position="668"/>
        <end position="695"/>
    </location>
</feature>
<protein>
    <submittedName>
        <fullName evidence="4">WD repeat-containing protein</fullName>
    </submittedName>
</protein>
<feature type="repeat" description="WD" evidence="3">
    <location>
        <begin position="504"/>
        <end position="535"/>
    </location>
</feature>
<dbReference type="PANTHER" id="PTHR19848:SF8">
    <property type="entry name" value="F-BOX AND WD REPEAT DOMAIN CONTAINING 7"/>
    <property type="match status" value="1"/>
</dbReference>
<dbReference type="InterPro" id="IPR020472">
    <property type="entry name" value="WD40_PAC1"/>
</dbReference>
<dbReference type="PROSITE" id="PS00678">
    <property type="entry name" value="WD_REPEATS_1"/>
    <property type="match status" value="4"/>
</dbReference>
<evidence type="ECO:0000313" key="4">
    <source>
        <dbReference type="EMBL" id="ETO15205.1"/>
    </source>
</evidence>
<dbReference type="PROSITE" id="PS50082">
    <property type="entry name" value="WD_REPEATS_2"/>
    <property type="match status" value="5"/>
</dbReference>
<dbReference type="Pfam" id="PF00400">
    <property type="entry name" value="WD40"/>
    <property type="match status" value="4"/>
</dbReference>
<proteinExistence type="predicted"/>
<keyword evidence="1 3" id="KW-0853">WD repeat</keyword>
<dbReference type="PROSITE" id="PS50294">
    <property type="entry name" value="WD_REPEATS_REGION"/>
    <property type="match status" value="3"/>
</dbReference>
<dbReference type="Proteomes" id="UP000023152">
    <property type="component" value="Unassembled WGS sequence"/>
</dbReference>
<dbReference type="InterPro" id="IPR015943">
    <property type="entry name" value="WD40/YVTN_repeat-like_dom_sf"/>
</dbReference>
<dbReference type="SMART" id="SM00320">
    <property type="entry name" value="WD40"/>
    <property type="match status" value="7"/>
</dbReference>
<feature type="repeat" description="WD" evidence="3">
    <location>
        <begin position="536"/>
        <end position="577"/>
    </location>
</feature>
<keyword evidence="5" id="KW-1185">Reference proteome</keyword>
<feature type="repeat" description="WD" evidence="3">
    <location>
        <begin position="578"/>
        <end position="619"/>
    </location>
</feature>
<name>X6MQ29_RETFI</name>
<evidence type="ECO:0000256" key="2">
    <source>
        <dbReference type="ARBA" id="ARBA00022737"/>
    </source>
</evidence>
<dbReference type="InterPro" id="IPR001680">
    <property type="entry name" value="WD40_rpt"/>
</dbReference>